<keyword evidence="1" id="KW-0812">Transmembrane</keyword>
<name>U1GUU5_ENDPU</name>
<organism evidence="2 3">
    <name type="scientific">Endocarpon pusillum (strain Z07020 / HMAS-L-300199)</name>
    <name type="common">Lichen-forming fungus</name>
    <dbReference type="NCBI Taxonomy" id="1263415"/>
    <lineage>
        <taxon>Eukaryota</taxon>
        <taxon>Fungi</taxon>
        <taxon>Dikarya</taxon>
        <taxon>Ascomycota</taxon>
        <taxon>Pezizomycotina</taxon>
        <taxon>Eurotiomycetes</taxon>
        <taxon>Chaetothyriomycetidae</taxon>
        <taxon>Verrucariales</taxon>
        <taxon>Verrucariaceae</taxon>
        <taxon>Endocarpon</taxon>
    </lineage>
</organism>
<dbReference type="GeneID" id="19236701"/>
<accession>U1GUU5</accession>
<evidence type="ECO:0000256" key="1">
    <source>
        <dbReference type="SAM" id="Phobius"/>
    </source>
</evidence>
<evidence type="ECO:0000313" key="3">
    <source>
        <dbReference type="Proteomes" id="UP000019373"/>
    </source>
</evidence>
<protein>
    <submittedName>
        <fullName evidence="2">Uncharacterized protein</fullName>
    </submittedName>
</protein>
<keyword evidence="1" id="KW-1133">Transmembrane helix</keyword>
<feature type="transmembrane region" description="Helical" evidence="1">
    <location>
        <begin position="263"/>
        <end position="285"/>
    </location>
</feature>
<gene>
    <name evidence="2" type="ORF">EPUS_01646</name>
</gene>
<feature type="transmembrane region" description="Helical" evidence="1">
    <location>
        <begin position="107"/>
        <end position="134"/>
    </location>
</feature>
<dbReference type="HOGENOM" id="CLU_959862_0_0_1"/>
<keyword evidence="1" id="KW-0472">Membrane</keyword>
<keyword evidence="3" id="KW-1185">Reference proteome</keyword>
<feature type="transmembrane region" description="Helical" evidence="1">
    <location>
        <begin position="188"/>
        <end position="212"/>
    </location>
</feature>
<proteinExistence type="predicted"/>
<dbReference type="RefSeq" id="XP_007786974.1">
    <property type="nucleotide sequence ID" value="XM_007788784.1"/>
</dbReference>
<feature type="transmembrane region" description="Helical" evidence="1">
    <location>
        <begin position="49"/>
        <end position="70"/>
    </location>
</feature>
<dbReference type="EMBL" id="KE720798">
    <property type="protein sequence ID" value="ERF75816.1"/>
    <property type="molecule type" value="Genomic_DNA"/>
</dbReference>
<dbReference type="Proteomes" id="UP000019373">
    <property type="component" value="Unassembled WGS sequence"/>
</dbReference>
<dbReference type="OrthoDB" id="10527105at2759"/>
<sequence>MPQPSTYTITRKSTAFRGDVEKHAIDDVETDTLPPSQQEQIQRIPKRPFLLILAVILLLLAVAVLPYAAYSLVTSISAHTSQNDIVDRVIASTGLCKRDELGGGQIFGIFLGVLVLLAFIGASLWMFGCVVAGVNRVSTAKRDKVRVRFDDDEHRIKVADDGAKLPNLPPPSPAPAHMRRRKPVYRPVLHALEVLILCLVVIILVLLAIWAYHLAFGTSSSSSEVWKRDMLRNMSVKNIKPPAIARSLLHPRSILEKRLSKGVSIGIVAGAAAVGIAIATILLTLRPRLA</sequence>
<reference evidence="3" key="1">
    <citation type="journal article" date="2014" name="BMC Genomics">
        <title>Genome characteristics reveal the impact of lichenization on lichen-forming fungus Endocarpon pusillum Hedwig (Verrucariales, Ascomycota).</title>
        <authorList>
            <person name="Wang Y.-Y."/>
            <person name="Liu B."/>
            <person name="Zhang X.-Y."/>
            <person name="Zhou Q.-M."/>
            <person name="Zhang T."/>
            <person name="Li H."/>
            <person name="Yu Y.-F."/>
            <person name="Zhang X.-L."/>
            <person name="Hao X.-Y."/>
            <person name="Wang M."/>
            <person name="Wang L."/>
            <person name="Wei J.-C."/>
        </authorList>
    </citation>
    <scope>NUCLEOTIDE SEQUENCE [LARGE SCALE GENOMIC DNA]</scope>
    <source>
        <strain evidence="3">Z07020 / HMAS-L-300199</strain>
    </source>
</reference>
<dbReference type="AlphaFoldDB" id="U1GUU5"/>
<evidence type="ECO:0000313" key="2">
    <source>
        <dbReference type="EMBL" id="ERF75816.1"/>
    </source>
</evidence>